<dbReference type="EMBL" id="AZHX01000791">
    <property type="protein sequence ID" value="ETX06063.1"/>
    <property type="molecule type" value="Genomic_DNA"/>
</dbReference>
<evidence type="ECO:0000256" key="1">
    <source>
        <dbReference type="SAM" id="SignalP"/>
    </source>
</evidence>
<accession>W4M7A4</accession>
<protein>
    <recommendedName>
        <fullName evidence="4">DUF1565 domain-containing protein</fullName>
    </recommendedName>
</protein>
<dbReference type="Proteomes" id="UP000019140">
    <property type="component" value="Unassembled WGS sequence"/>
</dbReference>
<dbReference type="Gene3D" id="2.160.20.10">
    <property type="entry name" value="Single-stranded right-handed beta-helix, Pectin lyase-like"/>
    <property type="match status" value="1"/>
</dbReference>
<dbReference type="Pfam" id="PF14592">
    <property type="entry name" value="Chondroitinas_B"/>
    <property type="match status" value="1"/>
</dbReference>
<reference evidence="2 3" key="1">
    <citation type="journal article" date="2014" name="Nature">
        <title>An environmental bacterial taxon with a large and distinct metabolic repertoire.</title>
        <authorList>
            <person name="Wilson M.C."/>
            <person name="Mori T."/>
            <person name="Ruckert C."/>
            <person name="Uria A.R."/>
            <person name="Helf M.J."/>
            <person name="Takada K."/>
            <person name="Gernert C."/>
            <person name="Steffens U.A."/>
            <person name="Heycke N."/>
            <person name="Schmitt S."/>
            <person name="Rinke C."/>
            <person name="Helfrich E.J."/>
            <person name="Brachmann A.O."/>
            <person name="Gurgui C."/>
            <person name="Wakimoto T."/>
            <person name="Kracht M."/>
            <person name="Crusemann M."/>
            <person name="Hentschel U."/>
            <person name="Abe I."/>
            <person name="Matsunaga S."/>
            <person name="Kalinowski J."/>
            <person name="Takeyama H."/>
            <person name="Piel J."/>
        </authorList>
    </citation>
    <scope>NUCLEOTIDE SEQUENCE [LARGE SCALE GENOMIC DNA]</scope>
    <source>
        <strain evidence="3">TSY2</strain>
    </source>
</reference>
<evidence type="ECO:0000313" key="3">
    <source>
        <dbReference type="Proteomes" id="UP000019140"/>
    </source>
</evidence>
<gene>
    <name evidence="2" type="ORF">ETSY2_19325</name>
</gene>
<proteinExistence type="predicted"/>
<dbReference type="InterPro" id="IPR039513">
    <property type="entry name" value="PL-6"/>
</dbReference>
<keyword evidence="3" id="KW-1185">Reference proteome</keyword>
<evidence type="ECO:0000313" key="2">
    <source>
        <dbReference type="EMBL" id="ETX06063.1"/>
    </source>
</evidence>
<name>W4M7A4_9BACT</name>
<dbReference type="AlphaFoldDB" id="W4M7A4"/>
<sequence length="141" mass="14737">MRIINILLFVAFGMFLTGLVHHASAASSADLCVIGTKATTTVASAKALRTALSKAGPGTTIVVKGGKYSGDFTLSKSGNASKPITIRADGKVTFQNSVFTLKGSYAVLTGMTFDNGMVTVQGDYNRVTRNIFKNGRPGGNK</sequence>
<dbReference type="HOGENOM" id="CLU_1829322_0_0_7"/>
<organism evidence="2 3">
    <name type="scientific">Candidatus Entotheonella gemina</name>
    <dbReference type="NCBI Taxonomy" id="1429439"/>
    <lineage>
        <taxon>Bacteria</taxon>
        <taxon>Pseudomonadati</taxon>
        <taxon>Nitrospinota/Tectimicrobiota group</taxon>
        <taxon>Candidatus Tectimicrobiota</taxon>
        <taxon>Candidatus Entotheonellia</taxon>
        <taxon>Candidatus Entotheonellales</taxon>
        <taxon>Candidatus Entotheonellaceae</taxon>
        <taxon>Candidatus Entotheonella</taxon>
    </lineage>
</organism>
<keyword evidence="1" id="KW-0732">Signal</keyword>
<feature type="signal peptide" evidence="1">
    <location>
        <begin position="1"/>
        <end position="22"/>
    </location>
</feature>
<evidence type="ECO:0008006" key="4">
    <source>
        <dbReference type="Google" id="ProtNLM"/>
    </source>
</evidence>
<comment type="caution">
    <text evidence="2">The sequence shown here is derived from an EMBL/GenBank/DDBJ whole genome shotgun (WGS) entry which is preliminary data.</text>
</comment>
<dbReference type="SUPFAM" id="SSF51126">
    <property type="entry name" value="Pectin lyase-like"/>
    <property type="match status" value="1"/>
</dbReference>
<dbReference type="InterPro" id="IPR012334">
    <property type="entry name" value="Pectin_lyas_fold"/>
</dbReference>
<dbReference type="InterPro" id="IPR011050">
    <property type="entry name" value="Pectin_lyase_fold/virulence"/>
</dbReference>
<feature type="non-terminal residue" evidence="2">
    <location>
        <position position="141"/>
    </location>
</feature>
<feature type="chain" id="PRO_5004846310" description="DUF1565 domain-containing protein" evidence="1">
    <location>
        <begin position="23"/>
        <end position="141"/>
    </location>
</feature>